<protein>
    <submittedName>
        <fullName evidence="2">Uncharacterized protein</fullName>
    </submittedName>
</protein>
<sequence>MTWEAAAVYLAIGGLATSAVGVGMQYSAQKEAARNQEALARYNYAVQAQNIRQQQALAEWNARAQAGQAEANAAMARQAAEVNARNLEQQAQSVLLQGTEEQRRTREEHRRHMAIAFARVAKSGVAAAGSPIEVLAESARTMQLALNDAWYTTNTKREALLWDAKVERYGGEIGAANYSGQASLLRAEGALAPIKARMDLRSAKYESLAGLNAASGMRSAAGAGLVSGMGTLLQSGYTMAYQGGYLGTTKPAPSTSSTPKVA</sequence>
<keyword evidence="3" id="KW-1185">Reference proteome</keyword>
<reference evidence="2 3" key="1">
    <citation type="submission" date="2018-06" db="EMBL/GenBank/DDBJ databases">
        <title>Genomic Encyclopedia of Type Strains, Phase IV (KMG-IV): sequencing the most valuable type-strain genomes for metagenomic binning, comparative biology and taxonomic classification.</title>
        <authorList>
            <person name="Goeker M."/>
        </authorList>
    </citation>
    <scope>NUCLEOTIDE SEQUENCE [LARGE SCALE GENOMIC DNA]</scope>
    <source>
        <strain evidence="2 3">DSM 25532</strain>
    </source>
</reference>
<evidence type="ECO:0000313" key="3">
    <source>
        <dbReference type="Proteomes" id="UP000253426"/>
    </source>
</evidence>
<keyword evidence="1" id="KW-0175">Coiled coil</keyword>
<name>A0A366H7P5_9BACT</name>
<dbReference type="Proteomes" id="UP000253426">
    <property type="component" value="Unassembled WGS sequence"/>
</dbReference>
<gene>
    <name evidence="2" type="ORF">DES53_115151</name>
</gene>
<dbReference type="RefSeq" id="WP_113961782.1">
    <property type="nucleotide sequence ID" value="NZ_QNRR01000015.1"/>
</dbReference>
<proteinExistence type="predicted"/>
<accession>A0A366H7P5</accession>
<evidence type="ECO:0000313" key="2">
    <source>
        <dbReference type="EMBL" id="RBP37010.1"/>
    </source>
</evidence>
<organism evidence="2 3">
    <name type="scientific">Roseimicrobium gellanilyticum</name>
    <dbReference type="NCBI Taxonomy" id="748857"/>
    <lineage>
        <taxon>Bacteria</taxon>
        <taxon>Pseudomonadati</taxon>
        <taxon>Verrucomicrobiota</taxon>
        <taxon>Verrucomicrobiia</taxon>
        <taxon>Verrucomicrobiales</taxon>
        <taxon>Verrucomicrobiaceae</taxon>
        <taxon>Roseimicrobium</taxon>
    </lineage>
</organism>
<evidence type="ECO:0000256" key="1">
    <source>
        <dbReference type="SAM" id="Coils"/>
    </source>
</evidence>
<feature type="coiled-coil region" evidence="1">
    <location>
        <begin position="70"/>
        <end position="97"/>
    </location>
</feature>
<dbReference type="EMBL" id="QNRR01000015">
    <property type="protein sequence ID" value="RBP37010.1"/>
    <property type="molecule type" value="Genomic_DNA"/>
</dbReference>
<dbReference type="AlphaFoldDB" id="A0A366H7P5"/>
<comment type="caution">
    <text evidence="2">The sequence shown here is derived from an EMBL/GenBank/DDBJ whole genome shotgun (WGS) entry which is preliminary data.</text>
</comment>